<reference evidence="1 2" key="1">
    <citation type="submission" date="2023-07" db="EMBL/GenBank/DDBJ databases">
        <title>Genomic Encyclopedia of Type Strains, Phase IV (KMG-IV): sequencing the most valuable type-strain genomes for metagenomic binning, comparative biology and taxonomic classification.</title>
        <authorList>
            <person name="Goeker M."/>
        </authorList>
    </citation>
    <scope>NUCLEOTIDE SEQUENCE [LARGE SCALE GENOMIC DNA]</scope>
    <source>
        <strain evidence="1 2">DSM 17740</strain>
    </source>
</reference>
<protein>
    <recommendedName>
        <fullName evidence="3">Phage ABA sandwich domain-containing protein</fullName>
    </recommendedName>
</protein>
<proteinExistence type="predicted"/>
<gene>
    <name evidence="1" type="ORF">J2S00_002495</name>
</gene>
<dbReference type="EMBL" id="JAUSUQ010000009">
    <property type="protein sequence ID" value="MDQ0339702.1"/>
    <property type="molecule type" value="Genomic_DNA"/>
</dbReference>
<keyword evidence="2" id="KW-1185">Reference proteome</keyword>
<evidence type="ECO:0008006" key="3">
    <source>
        <dbReference type="Google" id="ProtNLM"/>
    </source>
</evidence>
<evidence type="ECO:0000313" key="2">
    <source>
        <dbReference type="Proteomes" id="UP001232445"/>
    </source>
</evidence>
<name>A0ABU0CUA5_9BACI</name>
<comment type="caution">
    <text evidence="1">The sequence shown here is derived from an EMBL/GenBank/DDBJ whole genome shotgun (WGS) entry which is preliminary data.</text>
</comment>
<accession>A0ABU0CUA5</accession>
<dbReference type="RefSeq" id="WP_307340104.1">
    <property type="nucleotide sequence ID" value="NZ_JAUSUQ010000009.1"/>
</dbReference>
<organism evidence="1 2">
    <name type="scientific">Caldalkalibacillus uzonensis</name>
    <dbReference type="NCBI Taxonomy" id="353224"/>
    <lineage>
        <taxon>Bacteria</taxon>
        <taxon>Bacillati</taxon>
        <taxon>Bacillota</taxon>
        <taxon>Bacilli</taxon>
        <taxon>Bacillales</taxon>
        <taxon>Bacillaceae</taxon>
        <taxon>Caldalkalibacillus</taxon>
    </lineage>
</organism>
<dbReference type="Proteomes" id="UP001232445">
    <property type="component" value="Unassembled WGS sequence"/>
</dbReference>
<evidence type="ECO:0000313" key="1">
    <source>
        <dbReference type="EMBL" id="MDQ0339702.1"/>
    </source>
</evidence>
<sequence length="120" mass="13869">MALFDEIWALANKYPFKTTKTEPKPEENSNVVYLPLSQQDKQAKQAGFVIGIPGEIYFATVRRAIGYEMTVYMERQDTSWLVWRETYTKGKPTASKDIYKGTSFTTALQKATRYIQAVRR</sequence>